<dbReference type="GO" id="GO:0005815">
    <property type="term" value="C:microtubule organizing center"/>
    <property type="evidence" value="ECO:0007669"/>
    <property type="project" value="TreeGrafter"/>
</dbReference>
<dbReference type="AlphaFoldDB" id="A0A226M880"/>
<sequence>SGGRATSRWILKLLCDFAGHKEVEPLKYSEVAAATSVTRQTRKDCIFGTTFLVSHCLSKGENIAFVLKDIGVLLINGTRVQMKFYYNFLEKINGKEKLEKALFKVPGLMDMLVSRVAPVASLTSSGRVVVFPK</sequence>
<dbReference type="Pfam" id="PF18289">
    <property type="entry name" value="HU-CCDC81_euk_2"/>
    <property type="match status" value="1"/>
</dbReference>
<accession>A0A226M880</accession>
<keyword evidence="3" id="KW-1185">Reference proteome</keyword>
<dbReference type="InterPro" id="IPR026295">
    <property type="entry name" value="CCD81"/>
</dbReference>
<organism evidence="2 3">
    <name type="scientific">Callipepla squamata</name>
    <name type="common">Scaled quail</name>
    <dbReference type="NCBI Taxonomy" id="9009"/>
    <lineage>
        <taxon>Eukaryota</taxon>
        <taxon>Metazoa</taxon>
        <taxon>Chordata</taxon>
        <taxon>Craniata</taxon>
        <taxon>Vertebrata</taxon>
        <taxon>Euteleostomi</taxon>
        <taxon>Archelosauria</taxon>
        <taxon>Archosauria</taxon>
        <taxon>Dinosauria</taxon>
        <taxon>Saurischia</taxon>
        <taxon>Theropoda</taxon>
        <taxon>Coelurosauria</taxon>
        <taxon>Aves</taxon>
        <taxon>Neognathae</taxon>
        <taxon>Galloanserae</taxon>
        <taxon>Galliformes</taxon>
        <taxon>Odontophoridae</taxon>
        <taxon>Callipepla</taxon>
    </lineage>
</organism>
<evidence type="ECO:0000313" key="3">
    <source>
        <dbReference type="Proteomes" id="UP000198323"/>
    </source>
</evidence>
<reference evidence="2 3" key="1">
    <citation type="submission" date="2016-07" db="EMBL/GenBank/DDBJ databases">
        <title>Disparate Historic Effective Population Sizes Predicted by Modern Levels of Genome Diversity for the Scaled Quail (Callipepla squamata) and the Northern Bobwhite (Colinus virginianus): Inferences from First and Second Generation Draft Genome Assemblies for Sympatric New World Quail.</title>
        <authorList>
            <person name="Oldeschulte D.L."/>
            <person name="Halley Y.A."/>
            <person name="Bhattarai E.K."/>
            <person name="Brashear W.A."/>
            <person name="Hill J."/>
            <person name="Metz R.P."/>
            <person name="Johnson C.D."/>
            <person name="Rollins D."/>
            <person name="Peterson M.J."/>
            <person name="Bickhart D.M."/>
            <person name="Decker J.E."/>
            <person name="Seabury C.M."/>
        </authorList>
    </citation>
    <scope>NUCLEOTIDE SEQUENCE [LARGE SCALE GENOMIC DNA]</scope>
    <source>
        <strain evidence="2 3">Texas</strain>
        <tissue evidence="2">Leg muscle</tissue>
    </source>
</reference>
<dbReference type="EMBL" id="MCFN01013552">
    <property type="protein sequence ID" value="OXB51466.1"/>
    <property type="molecule type" value="Genomic_DNA"/>
</dbReference>
<dbReference type="Proteomes" id="UP000198323">
    <property type="component" value="Unassembled WGS sequence"/>
</dbReference>
<feature type="non-terminal residue" evidence="2">
    <location>
        <position position="1"/>
    </location>
</feature>
<protein>
    <recommendedName>
        <fullName evidence="1">CCDC81 HU domain-containing protein</fullName>
    </recommendedName>
</protein>
<comment type="caution">
    <text evidence="2">The sequence shown here is derived from an EMBL/GenBank/DDBJ whole genome shotgun (WGS) entry which is preliminary data.</text>
</comment>
<dbReference type="InterPro" id="IPR040673">
    <property type="entry name" value="CCDC81_HU_dom_2"/>
</dbReference>
<dbReference type="PANTHER" id="PTHR14362:SF2">
    <property type="entry name" value="COILED-COIL DOMAIN-CONTAINING PROTEIN 81"/>
    <property type="match status" value="1"/>
</dbReference>
<dbReference type="OrthoDB" id="9115270at2759"/>
<feature type="domain" description="CCDC81 HU" evidence="1">
    <location>
        <begin position="22"/>
        <end position="95"/>
    </location>
</feature>
<proteinExistence type="predicted"/>
<dbReference type="PANTHER" id="PTHR14362">
    <property type="entry name" value="COILED-COIL DOMAIN-CONTAINING PROTEIN 81"/>
    <property type="match status" value="1"/>
</dbReference>
<evidence type="ECO:0000313" key="2">
    <source>
        <dbReference type="EMBL" id="OXB51466.1"/>
    </source>
</evidence>
<gene>
    <name evidence="2" type="ORF">ASZ78_011830</name>
</gene>
<evidence type="ECO:0000259" key="1">
    <source>
        <dbReference type="Pfam" id="PF18289"/>
    </source>
</evidence>
<name>A0A226M880_CALSU</name>